<keyword evidence="3 6" id="KW-0597">Phosphoprotein</keyword>
<comment type="catalytic activity">
    <reaction evidence="1">
        <text>ATP + protein L-histidine = ADP + protein N-phospho-L-histidine.</text>
        <dbReference type="EC" id="2.7.13.3"/>
    </reaction>
</comment>
<keyword evidence="8" id="KW-0812">Transmembrane</keyword>
<proteinExistence type="predicted"/>
<keyword evidence="5" id="KW-0418">Kinase</keyword>
<reference evidence="11 12" key="2">
    <citation type="submission" date="2020-02" db="EMBL/GenBank/DDBJ databases">
        <title>Genome sequences of Thiorhodococcus mannitoliphagus and Thiorhodococcus minor, purple sulfur photosynthetic bacteria in the gammaproteobacterial family, Chromatiaceae.</title>
        <authorList>
            <person name="Aviles F.A."/>
            <person name="Meyer T.E."/>
            <person name="Kyndt J.A."/>
        </authorList>
    </citation>
    <scope>NUCLEOTIDE SEQUENCE [LARGE SCALE GENOMIC DNA]</scope>
    <source>
        <strain evidence="11 12">DSM 18266</strain>
    </source>
</reference>
<dbReference type="CDD" id="cd00156">
    <property type="entry name" value="REC"/>
    <property type="match status" value="1"/>
</dbReference>
<dbReference type="SMART" id="SM00448">
    <property type="entry name" value="REC"/>
    <property type="match status" value="1"/>
</dbReference>
<dbReference type="AlphaFoldDB" id="A0A6P1E044"/>
<keyword evidence="12" id="KW-1185">Reference proteome</keyword>
<dbReference type="EC" id="2.7.13.3" evidence="2"/>
<feature type="coiled-coil region" evidence="7">
    <location>
        <begin position="228"/>
        <end position="266"/>
    </location>
</feature>
<dbReference type="Pfam" id="PF00512">
    <property type="entry name" value="HisKA"/>
    <property type="match status" value="1"/>
</dbReference>
<dbReference type="PROSITE" id="PS50110">
    <property type="entry name" value="RESPONSE_REGULATORY"/>
    <property type="match status" value="1"/>
</dbReference>
<dbReference type="Pfam" id="PF00072">
    <property type="entry name" value="Response_reg"/>
    <property type="match status" value="1"/>
</dbReference>
<dbReference type="SUPFAM" id="SSF55874">
    <property type="entry name" value="ATPase domain of HSP90 chaperone/DNA topoisomerase II/histidine kinase"/>
    <property type="match status" value="1"/>
</dbReference>
<protein>
    <recommendedName>
        <fullName evidence="2">histidine kinase</fullName>
        <ecNumber evidence="2">2.7.13.3</ecNumber>
    </recommendedName>
</protein>
<reference evidence="12" key="1">
    <citation type="journal article" date="2020" name="Microbiol. Resour. Announc.">
        <title>Draft Genome Sequences of Thiorhodococcus mannitoliphagus and Thiorhodococcus minor, Purple Sulfur Photosynthetic Bacteria in the Gammaproteobacterial Family Chromatiaceae.</title>
        <authorList>
            <person name="Aviles F.A."/>
            <person name="Meyer T.E."/>
            <person name="Kyndt J.A."/>
        </authorList>
    </citation>
    <scope>NUCLEOTIDE SEQUENCE [LARGE SCALE GENOMIC DNA]</scope>
    <source>
        <strain evidence="12">DSM 18266</strain>
    </source>
</reference>
<dbReference type="Proteomes" id="UP000471640">
    <property type="component" value="Unassembled WGS sequence"/>
</dbReference>
<keyword evidence="8" id="KW-1133">Transmembrane helix</keyword>
<dbReference type="InterPro" id="IPR003594">
    <property type="entry name" value="HATPase_dom"/>
</dbReference>
<feature type="domain" description="Histidine kinase" evidence="9">
    <location>
        <begin position="280"/>
        <end position="497"/>
    </location>
</feature>
<dbReference type="Gene3D" id="3.30.565.10">
    <property type="entry name" value="Histidine kinase-like ATPase, C-terminal domain"/>
    <property type="match status" value="1"/>
</dbReference>
<dbReference type="CDD" id="cd00082">
    <property type="entry name" value="HisKA"/>
    <property type="match status" value="1"/>
</dbReference>
<evidence type="ECO:0000256" key="2">
    <source>
        <dbReference type="ARBA" id="ARBA00012438"/>
    </source>
</evidence>
<dbReference type="SMART" id="SM00388">
    <property type="entry name" value="HisKA"/>
    <property type="match status" value="1"/>
</dbReference>
<evidence type="ECO:0000259" key="9">
    <source>
        <dbReference type="PROSITE" id="PS50109"/>
    </source>
</evidence>
<name>A0A6P1E044_9GAMM</name>
<evidence type="ECO:0000313" key="11">
    <source>
        <dbReference type="EMBL" id="NEX21792.1"/>
    </source>
</evidence>
<feature type="modified residue" description="4-aspartylphosphate" evidence="6">
    <location>
        <position position="577"/>
    </location>
</feature>
<evidence type="ECO:0000256" key="4">
    <source>
        <dbReference type="ARBA" id="ARBA00022679"/>
    </source>
</evidence>
<dbReference type="Pfam" id="PF02518">
    <property type="entry name" value="HATPase_c"/>
    <property type="match status" value="1"/>
</dbReference>
<evidence type="ECO:0000256" key="7">
    <source>
        <dbReference type="SAM" id="Coils"/>
    </source>
</evidence>
<evidence type="ECO:0000313" key="12">
    <source>
        <dbReference type="Proteomes" id="UP000471640"/>
    </source>
</evidence>
<dbReference type="PRINTS" id="PR00344">
    <property type="entry name" value="BCTRLSENSOR"/>
</dbReference>
<dbReference type="InterPro" id="IPR011006">
    <property type="entry name" value="CheY-like_superfamily"/>
</dbReference>
<comment type="caution">
    <text evidence="11">The sequence shown here is derived from an EMBL/GenBank/DDBJ whole genome shotgun (WGS) entry which is preliminary data.</text>
</comment>
<sequence>MRSTTDMPPSGQKSYVRQLVDAFALLAVGLGLAVPLILFWTAWQQARVFNLHTAEELAAILAEDARYALLVGSRPDAQALVNSLLKFPDLMQVRLLDAAGQVVAEQSTAEHGQAKRTAQVETPVLAVDRGSSTRLDAGTPDPETPLGRVVLTLSLDRAFSVALETAQASLAQLGLLTLVLGLAVAYLSLRMLAPLGTLVRRLSDPLGTVLPNPPTASPAEVHRLYAAVAAMRARLAENQRQLQAHAEELEARVAARTQDLRAARDAAEQANRAKTLFLANVSHELRTPLQAIILHARLLERQKTSPSSESLAVILRASNQLLELIEQLLNLTKVESGHPIEVIYGRFALGALLEDVVTTLEPTLSPRNRLELARPEADVTLISDRARLTQVLYNLIRNADKFTDGGVIQLTLEPSRDGKQAVIQVTDEGIGIQPAEQARIFEPFYQGGSRVAGSVSSGIGLGLWLSRRILEALGGGMTVASEPGNGSCFRIELPVIPTAVPACSAAHPPSGPGSMPVETAAHRGLRLLFAEDEDSIRAPLTRFLRDAGFSVDACADGTSAQALLEHAPHAYAGVILDHRMPGCQGLDILAQLRARGQNTTPVVILTGDDRAPLQAAITRLGAHLMVKPVRPERLIGTIVTLIEQSEQADRGTLR</sequence>
<organism evidence="11 12">
    <name type="scientific">Thiorhodococcus mannitoliphagus</name>
    <dbReference type="NCBI Taxonomy" id="329406"/>
    <lineage>
        <taxon>Bacteria</taxon>
        <taxon>Pseudomonadati</taxon>
        <taxon>Pseudomonadota</taxon>
        <taxon>Gammaproteobacteria</taxon>
        <taxon>Chromatiales</taxon>
        <taxon>Chromatiaceae</taxon>
        <taxon>Thiorhodococcus</taxon>
    </lineage>
</organism>
<dbReference type="PROSITE" id="PS50109">
    <property type="entry name" value="HIS_KIN"/>
    <property type="match status" value="1"/>
</dbReference>
<accession>A0A6P1E044</accession>
<dbReference type="RefSeq" id="WP_164654897.1">
    <property type="nucleotide sequence ID" value="NZ_JAAIJR010000069.1"/>
</dbReference>
<dbReference type="SUPFAM" id="SSF52172">
    <property type="entry name" value="CheY-like"/>
    <property type="match status" value="1"/>
</dbReference>
<dbReference type="Gene3D" id="3.40.50.2300">
    <property type="match status" value="1"/>
</dbReference>
<evidence type="ECO:0000256" key="5">
    <source>
        <dbReference type="ARBA" id="ARBA00022777"/>
    </source>
</evidence>
<dbReference type="InterPro" id="IPR003661">
    <property type="entry name" value="HisK_dim/P_dom"/>
</dbReference>
<dbReference type="Gene3D" id="1.10.287.130">
    <property type="match status" value="1"/>
</dbReference>
<keyword evidence="8" id="KW-0472">Membrane</keyword>
<feature type="domain" description="Response regulatory" evidence="10">
    <location>
        <begin position="526"/>
        <end position="642"/>
    </location>
</feature>
<dbReference type="SMART" id="SM00387">
    <property type="entry name" value="HATPase_c"/>
    <property type="match status" value="1"/>
</dbReference>
<evidence type="ECO:0000259" key="10">
    <source>
        <dbReference type="PROSITE" id="PS50110"/>
    </source>
</evidence>
<evidence type="ECO:0000256" key="8">
    <source>
        <dbReference type="SAM" id="Phobius"/>
    </source>
</evidence>
<dbReference type="PANTHER" id="PTHR43047">
    <property type="entry name" value="TWO-COMPONENT HISTIDINE PROTEIN KINASE"/>
    <property type="match status" value="1"/>
</dbReference>
<gene>
    <name evidence="11" type="ORF">G3480_15985</name>
</gene>
<evidence type="ECO:0000256" key="1">
    <source>
        <dbReference type="ARBA" id="ARBA00000085"/>
    </source>
</evidence>
<dbReference type="InterPro" id="IPR036097">
    <property type="entry name" value="HisK_dim/P_sf"/>
</dbReference>
<evidence type="ECO:0000256" key="3">
    <source>
        <dbReference type="ARBA" id="ARBA00022553"/>
    </source>
</evidence>
<dbReference type="InterPro" id="IPR005467">
    <property type="entry name" value="His_kinase_dom"/>
</dbReference>
<dbReference type="InterPro" id="IPR004358">
    <property type="entry name" value="Sig_transdc_His_kin-like_C"/>
</dbReference>
<keyword evidence="4" id="KW-0808">Transferase</keyword>
<dbReference type="SUPFAM" id="SSF47384">
    <property type="entry name" value="Homodimeric domain of signal transducing histidine kinase"/>
    <property type="match status" value="1"/>
</dbReference>
<keyword evidence="7" id="KW-0175">Coiled coil</keyword>
<feature type="transmembrane region" description="Helical" evidence="8">
    <location>
        <begin position="20"/>
        <end position="43"/>
    </location>
</feature>
<dbReference type="InterPro" id="IPR036890">
    <property type="entry name" value="HATPase_C_sf"/>
</dbReference>
<dbReference type="InterPro" id="IPR001789">
    <property type="entry name" value="Sig_transdc_resp-reg_receiver"/>
</dbReference>
<dbReference type="EMBL" id="JAAIJR010000069">
    <property type="protein sequence ID" value="NEX21792.1"/>
    <property type="molecule type" value="Genomic_DNA"/>
</dbReference>
<evidence type="ECO:0000256" key="6">
    <source>
        <dbReference type="PROSITE-ProRule" id="PRU00169"/>
    </source>
</evidence>
<dbReference type="GO" id="GO:0000155">
    <property type="term" value="F:phosphorelay sensor kinase activity"/>
    <property type="evidence" value="ECO:0007669"/>
    <property type="project" value="InterPro"/>
</dbReference>